<evidence type="ECO:0000256" key="1">
    <source>
        <dbReference type="SAM" id="MobiDB-lite"/>
    </source>
</evidence>
<dbReference type="Proteomes" id="UP001157418">
    <property type="component" value="Unassembled WGS sequence"/>
</dbReference>
<evidence type="ECO:0000313" key="2">
    <source>
        <dbReference type="EMBL" id="CAH1438348.1"/>
    </source>
</evidence>
<proteinExistence type="predicted"/>
<reference evidence="2 3" key="1">
    <citation type="submission" date="2022-01" db="EMBL/GenBank/DDBJ databases">
        <authorList>
            <person name="Xiong W."/>
            <person name="Schranz E."/>
        </authorList>
    </citation>
    <scope>NUCLEOTIDE SEQUENCE [LARGE SCALE GENOMIC DNA]</scope>
</reference>
<sequence length="125" mass="14839">MNHFFDAPIPDAATPVQQEHAMHPYHDMYMQEFQSLHAENRLLHRDYSDLYESACEINTEMVELTEEFYAFKESQQTHNQHMDTLMNDNHLVLRLVGQPTRPSYYPAYPHPLPQQPPQNQQQYPP</sequence>
<organism evidence="2 3">
    <name type="scientific">Lactuca virosa</name>
    <dbReference type="NCBI Taxonomy" id="75947"/>
    <lineage>
        <taxon>Eukaryota</taxon>
        <taxon>Viridiplantae</taxon>
        <taxon>Streptophyta</taxon>
        <taxon>Embryophyta</taxon>
        <taxon>Tracheophyta</taxon>
        <taxon>Spermatophyta</taxon>
        <taxon>Magnoliopsida</taxon>
        <taxon>eudicotyledons</taxon>
        <taxon>Gunneridae</taxon>
        <taxon>Pentapetalae</taxon>
        <taxon>asterids</taxon>
        <taxon>campanulids</taxon>
        <taxon>Asterales</taxon>
        <taxon>Asteraceae</taxon>
        <taxon>Cichorioideae</taxon>
        <taxon>Cichorieae</taxon>
        <taxon>Lactucinae</taxon>
        <taxon>Lactuca</taxon>
    </lineage>
</organism>
<keyword evidence="3" id="KW-1185">Reference proteome</keyword>
<evidence type="ECO:0000313" key="3">
    <source>
        <dbReference type="Proteomes" id="UP001157418"/>
    </source>
</evidence>
<dbReference type="AlphaFoldDB" id="A0AAU9NKN8"/>
<gene>
    <name evidence="2" type="ORF">LVIROSA_LOCUS24613</name>
</gene>
<comment type="caution">
    <text evidence="2">The sequence shown here is derived from an EMBL/GenBank/DDBJ whole genome shotgun (WGS) entry which is preliminary data.</text>
</comment>
<accession>A0AAU9NKN8</accession>
<name>A0AAU9NKN8_9ASTR</name>
<dbReference type="EMBL" id="CAKMRJ010004445">
    <property type="protein sequence ID" value="CAH1438348.1"/>
    <property type="molecule type" value="Genomic_DNA"/>
</dbReference>
<feature type="region of interest" description="Disordered" evidence="1">
    <location>
        <begin position="102"/>
        <end position="125"/>
    </location>
</feature>
<protein>
    <submittedName>
        <fullName evidence="2">Uncharacterized protein</fullName>
    </submittedName>
</protein>